<dbReference type="InterPro" id="IPR005503">
    <property type="entry name" value="FliL"/>
</dbReference>
<keyword evidence="12" id="KW-0969">Cilium</keyword>
<evidence type="ECO:0000256" key="10">
    <source>
        <dbReference type="RuleBase" id="RU364125"/>
    </source>
</evidence>
<gene>
    <name evidence="12" type="primary">fliL</name>
    <name evidence="12" type="ORF">EIK76_07355</name>
</gene>
<sequence length="136" mass="15869">MKKALIYFVFLVLSQNLWAQEQSKTPMKASYAYFGFDPDIVTNYVTPTTEELGYVRVTMELMIMDKKYLDVVTHHEPLILDKIVAAFGRENAETIKSLTGREEIRLKILNQLRDTLKKETGQDIVKDVLFTKYLYH</sequence>
<keyword evidence="12" id="KW-0282">Flagellum</keyword>
<dbReference type="GO" id="GO:0071978">
    <property type="term" value="P:bacterial-type flagellum-dependent swarming motility"/>
    <property type="evidence" value="ECO:0007669"/>
    <property type="project" value="TreeGrafter"/>
</dbReference>
<keyword evidence="11" id="KW-0732">Signal</keyword>
<evidence type="ECO:0000256" key="9">
    <source>
        <dbReference type="ARBA" id="ARBA00023136"/>
    </source>
</evidence>
<dbReference type="RefSeq" id="WP_046519878.1">
    <property type="nucleotide sequence ID" value="NZ_LAVS01000019.1"/>
</dbReference>
<dbReference type="Proteomes" id="UP000276260">
    <property type="component" value="Unassembled WGS sequence"/>
</dbReference>
<evidence type="ECO:0000256" key="5">
    <source>
        <dbReference type="ARBA" id="ARBA00022500"/>
    </source>
</evidence>
<comment type="caution">
    <text evidence="12">The sequence shown here is derived from an EMBL/GenBank/DDBJ whole genome shotgun (WGS) entry which is preliminary data.</text>
</comment>
<keyword evidence="12" id="KW-0966">Cell projection</keyword>
<dbReference type="AlphaFoldDB" id="A0A3P3QTP1"/>
<dbReference type="PANTHER" id="PTHR35091:SF5">
    <property type="entry name" value="FLAGELLAR PROTEIN FLIL"/>
    <property type="match status" value="1"/>
</dbReference>
<keyword evidence="5 10" id="KW-0145">Chemotaxis</keyword>
<proteinExistence type="inferred from homology"/>
<keyword evidence="9 10" id="KW-0472">Membrane</keyword>
<organism evidence="12 13">
    <name type="scientific">Rheinheimera mesophila</name>
    <dbReference type="NCBI Taxonomy" id="1547515"/>
    <lineage>
        <taxon>Bacteria</taxon>
        <taxon>Pseudomonadati</taxon>
        <taxon>Pseudomonadota</taxon>
        <taxon>Gammaproteobacteria</taxon>
        <taxon>Chromatiales</taxon>
        <taxon>Chromatiaceae</taxon>
        <taxon>Rheinheimera</taxon>
    </lineage>
</organism>
<dbReference type="GO" id="GO:0009425">
    <property type="term" value="C:bacterial-type flagellum basal body"/>
    <property type="evidence" value="ECO:0007669"/>
    <property type="project" value="InterPro"/>
</dbReference>
<evidence type="ECO:0000256" key="8">
    <source>
        <dbReference type="ARBA" id="ARBA00022989"/>
    </source>
</evidence>
<evidence type="ECO:0000256" key="1">
    <source>
        <dbReference type="ARBA" id="ARBA00002254"/>
    </source>
</evidence>
<name>A0A3P3QTP1_9GAMM</name>
<evidence type="ECO:0000256" key="11">
    <source>
        <dbReference type="SAM" id="SignalP"/>
    </source>
</evidence>
<protein>
    <recommendedName>
        <fullName evidence="10">Flagellar protein FliL</fullName>
    </recommendedName>
</protein>
<reference evidence="12 13" key="1">
    <citation type="submission" date="2018-11" db="EMBL/GenBank/DDBJ databases">
        <title>Draft genome analysis of Rheinheimera mesophila isolated from an industrial waste site.</title>
        <authorList>
            <person name="Yu Q."/>
            <person name="Qi Y."/>
            <person name="Zhang H."/>
            <person name="Lu Y."/>
            <person name="Pu J."/>
        </authorList>
    </citation>
    <scope>NUCLEOTIDE SEQUENCE [LARGE SCALE GENOMIC DNA]</scope>
    <source>
        <strain evidence="12 13">IITR13</strain>
    </source>
</reference>
<comment type="subcellular location">
    <subcellularLocation>
        <location evidence="10">Cell inner membrane</location>
    </subcellularLocation>
    <subcellularLocation>
        <location evidence="2">Cell membrane</location>
        <topology evidence="2">Single-pass membrane protein</topology>
    </subcellularLocation>
</comment>
<evidence type="ECO:0000256" key="3">
    <source>
        <dbReference type="ARBA" id="ARBA00008281"/>
    </source>
</evidence>
<dbReference type="GO" id="GO:0006935">
    <property type="term" value="P:chemotaxis"/>
    <property type="evidence" value="ECO:0007669"/>
    <property type="project" value="UniProtKB-KW"/>
</dbReference>
<keyword evidence="8" id="KW-1133">Transmembrane helix</keyword>
<keyword evidence="13" id="KW-1185">Reference proteome</keyword>
<keyword evidence="6" id="KW-0812">Transmembrane</keyword>
<evidence type="ECO:0000256" key="7">
    <source>
        <dbReference type="ARBA" id="ARBA00022779"/>
    </source>
</evidence>
<evidence type="ECO:0000313" key="13">
    <source>
        <dbReference type="Proteomes" id="UP000276260"/>
    </source>
</evidence>
<evidence type="ECO:0000256" key="6">
    <source>
        <dbReference type="ARBA" id="ARBA00022692"/>
    </source>
</evidence>
<feature type="chain" id="PRO_5018653813" description="Flagellar protein FliL" evidence="11">
    <location>
        <begin position="20"/>
        <end position="136"/>
    </location>
</feature>
<comment type="function">
    <text evidence="1 10">Controls the rotational direction of flagella during chemotaxis.</text>
</comment>
<dbReference type="EMBL" id="RRCF01000001">
    <property type="protein sequence ID" value="RRJ23859.1"/>
    <property type="molecule type" value="Genomic_DNA"/>
</dbReference>
<comment type="similarity">
    <text evidence="3 10">Belongs to the FliL family.</text>
</comment>
<dbReference type="Pfam" id="PF03748">
    <property type="entry name" value="FliL"/>
    <property type="match status" value="1"/>
</dbReference>
<keyword evidence="7 10" id="KW-0283">Flagellar rotation</keyword>
<evidence type="ECO:0000256" key="4">
    <source>
        <dbReference type="ARBA" id="ARBA00022475"/>
    </source>
</evidence>
<keyword evidence="10" id="KW-0997">Cell inner membrane</keyword>
<accession>A0A3P3QTP1</accession>
<dbReference type="PANTHER" id="PTHR35091">
    <property type="entry name" value="FLAGELLAR PROTEIN FLIL"/>
    <property type="match status" value="1"/>
</dbReference>
<dbReference type="OrthoDB" id="5588622at2"/>
<feature type="signal peptide" evidence="11">
    <location>
        <begin position="1"/>
        <end position="19"/>
    </location>
</feature>
<evidence type="ECO:0000313" key="12">
    <source>
        <dbReference type="EMBL" id="RRJ23859.1"/>
    </source>
</evidence>
<evidence type="ECO:0000256" key="2">
    <source>
        <dbReference type="ARBA" id="ARBA00004162"/>
    </source>
</evidence>
<keyword evidence="4" id="KW-1003">Cell membrane</keyword>
<dbReference type="GO" id="GO:0005886">
    <property type="term" value="C:plasma membrane"/>
    <property type="evidence" value="ECO:0007669"/>
    <property type="project" value="UniProtKB-SubCell"/>
</dbReference>